<evidence type="ECO:0000256" key="5">
    <source>
        <dbReference type="SAM" id="MobiDB-lite"/>
    </source>
</evidence>
<dbReference type="Gene3D" id="3.90.1410.10">
    <property type="entry name" value="set domain protein methyltransferase, domain 1"/>
    <property type="match status" value="1"/>
</dbReference>
<dbReference type="GO" id="GO:0005634">
    <property type="term" value="C:nucleus"/>
    <property type="evidence" value="ECO:0007669"/>
    <property type="project" value="UniProtKB-SubCell"/>
</dbReference>
<reference evidence="8 9" key="1">
    <citation type="submission" date="2024-01" db="EMBL/GenBank/DDBJ databases">
        <title>The complete chloroplast genome sequence of Lithospermum erythrorhizon: insights into the phylogenetic relationship among Boraginaceae species and the maternal lineages of purple gromwells.</title>
        <authorList>
            <person name="Okada T."/>
            <person name="Watanabe K."/>
        </authorList>
    </citation>
    <scope>NUCLEOTIDE SEQUENCE [LARGE SCALE GENOMIC DNA]</scope>
</reference>
<name>A0AAV3QT37_LITER</name>
<feature type="compositionally biased region" description="Low complexity" evidence="5">
    <location>
        <begin position="283"/>
        <end position="297"/>
    </location>
</feature>
<dbReference type="SUPFAM" id="SSF82199">
    <property type="entry name" value="SET domain"/>
    <property type="match status" value="1"/>
</dbReference>
<dbReference type="PIRSF" id="PIRSF011771">
    <property type="entry name" value="RMS1_SET"/>
    <property type="match status" value="1"/>
</dbReference>
<feature type="chain" id="PRO_5043584869" description="N-lysine methyltransferase" evidence="6">
    <location>
        <begin position="30"/>
        <end position="543"/>
    </location>
</feature>
<dbReference type="InterPro" id="IPR001214">
    <property type="entry name" value="SET_dom"/>
</dbReference>
<feature type="signal peptide" evidence="6">
    <location>
        <begin position="1"/>
        <end position="29"/>
    </location>
</feature>
<dbReference type="PANTHER" id="PTHR13271">
    <property type="entry name" value="UNCHARACTERIZED PUTATIVE METHYLTRANSFERASE"/>
    <property type="match status" value="1"/>
</dbReference>
<dbReference type="PROSITE" id="PS50280">
    <property type="entry name" value="SET"/>
    <property type="match status" value="1"/>
</dbReference>
<comment type="function">
    <text evidence="4">Protein-lysine N-methyltransferase.</text>
</comment>
<feature type="domain" description="SET" evidence="7">
    <location>
        <begin position="53"/>
        <end position="324"/>
    </location>
</feature>
<evidence type="ECO:0000256" key="2">
    <source>
        <dbReference type="ARBA" id="ARBA00022679"/>
    </source>
</evidence>
<dbReference type="GO" id="GO:0032259">
    <property type="term" value="P:methylation"/>
    <property type="evidence" value="ECO:0007669"/>
    <property type="project" value="UniProtKB-KW"/>
</dbReference>
<evidence type="ECO:0000313" key="8">
    <source>
        <dbReference type="EMBL" id="GAA0167272.1"/>
    </source>
</evidence>
<dbReference type="InterPro" id="IPR046341">
    <property type="entry name" value="SET_dom_sf"/>
</dbReference>
<comment type="subcellular location">
    <subcellularLocation>
        <location evidence="4">Nucleus</location>
    </subcellularLocation>
</comment>
<organism evidence="8 9">
    <name type="scientific">Lithospermum erythrorhizon</name>
    <name type="common">Purple gromwell</name>
    <name type="synonym">Lithospermum officinale var. erythrorhizon</name>
    <dbReference type="NCBI Taxonomy" id="34254"/>
    <lineage>
        <taxon>Eukaryota</taxon>
        <taxon>Viridiplantae</taxon>
        <taxon>Streptophyta</taxon>
        <taxon>Embryophyta</taxon>
        <taxon>Tracheophyta</taxon>
        <taxon>Spermatophyta</taxon>
        <taxon>Magnoliopsida</taxon>
        <taxon>eudicotyledons</taxon>
        <taxon>Gunneridae</taxon>
        <taxon>Pentapetalae</taxon>
        <taxon>asterids</taxon>
        <taxon>lamiids</taxon>
        <taxon>Boraginales</taxon>
        <taxon>Boraginaceae</taxon>
        <taxon>Boraginoideae</taxon>
        <taxon>Lithospermeae</taxon>
        <taxon>Lithospermum</taxon>
    </lineage>
</organism>
<proteinExistence type="inferred from homology"/>
<dbReference type="InterPro" id="IPR036464">
    <property type="entry name" value="Rubisco_LSMT_subst-bd_sf"/>
</dbReference>
<evidence type="ECO:0000259" key="7">
    <source>
        <dbReference type="PROSITE" id="PS50280"/>
    </source>
</evidence>
<dbReference type="Proteomes" id="UP001454036">
    <property type="component" value="Unassembled WGS sequence"/>
</dbReference>
<dbReference type="PANTHER" id="PTHR13271:SF34">
    <property type="entry name" value="N-LYSINE METHYLTRANSFERASE SETD6"/>
    <property type="match status" value="1"/>
</dbReference>
<dbReference type="GO" id="GO:0016279">
    <property type="term" value="F:protein-lysine N-methyltransferase activity"/>
    <property type="evidence" value="ECO:0007669"/>
    <property type="project" value="UniProtKB-UniRule"/>
</dbReference>
<evidence type="ECO:0000256" key="3">
    <source>
        <dbReference type="ARBA" id="ARBA00022691"/>
    </source>
</evidence>
<sequence length="543" mass="61226">MPKSRRHQLNKNNILILWHMLLLTRLVEKFPMASRRLRGFKRWMKSQLIDCSDALYVVVTDDVEVKCPLFYVSVKALCDLHEGDVVATIPKDSCLTNKTSSACHLIADAGLDGFLALAVAIMYEISLGPASRWFGYLQIMPHNEPIPLLWSVEEIDSLLAGTELHKVVKEDKLLVYEDWKECIQPLLDSSSLELAPEFFGVDQYLAAKSLISSRSFEIDDYHGSGMVPLADLFNHKTDGEHVHFTLPSAQSGSDSDDPDAENDNNEDEKVEVSELVNPKENSDTTSSSDNETEVSSSPGNQSSVLEMIIVKDVKLGDEVFNTYGSLGNAALLHRYGFTEPDNPYDIVNIDLELVLNWCSSMFTNRHSRTRLSLWRKLNYSGCVSQNLEYFEVSFHGEPELELLILLYIMLLPEEEYNKLDLMEFTADDFHKFISVNTMGSRKLGSGSESELRISLLNAGVREALVNVANIRESFYGSRSLQKDLEVLKKCSSVLERKLYHSLVLRVSERNILGKLRGYALTGTRSLTAAKGASSRKRRRVKHQ</sequence>
<evidence type="ECO:0000256" key="1">
    <source>
        <dbReference type="ARBA" id="ARBA00022603"/>
    </source>
</evidence>
<dbReference type="EMBL" id="BAABME010023080">
    <property type="protein sequence ID" value="GAA0167272.1"/>
    <property type="molecule type" value="Genomic_DNA"/>
</dbReference>
<keyword evidence="3 4" id="KW-0949">S-adenosyl-L-methionine</keyword>
<comment type="similarity">
    <text evidence="4">Belongs to the class V-like SAM-binding methyltransferase superfamily. Histone-lysine methyltransferase family. SETD6 subfamily.</text>
</comment>
<dbReference type="Gene3D" id="3.90.1420.10">
    <property type="entry name" value="Rubisco LSMT, substrate-binding domain"/>
    <property type="match status" value="1"/>
</dbReference>
<dbReference type="EC" id="2.1.1.-" evidence="4"/>
<gene>
    <name evidence="8" type="ORF">LIER_40344</name>
</gene>
<keyword evidence="6" id="KW-0732">Signal</keyword>
<accession>A0AAV3QT37</accession>
<dbReference type="InterPro" id="IPR011383">
    <property type="entry name" value="N-lys_methylase_SETD6"/>
</dbReference>
<evidence type="ECO:0000313" key="9">
    <source>
        <dbReference type="Proteomes" id="UP001454036"/>
    </source>
</evidence>
<comment type="caution">
    <text evidence="8">The sequence shown here is derived from an EMBL/GenBank/DDBJ whole genome shotgun (WGS) entry which is preliminary data.</text>
</comment>
<dbReference type="CDD" id="cd10527">
    <property type="entry name" value="SET_LSMT"/>
    <property type="match status" value="1"/>
</dbReference>
<evidence type="ECO:0000256" key="6">
    <source>
        <dbReference type="SAM" id="SignalP"/>
    </source>
</evidence>
<feature type="compositionally biased region" description="Acidic residues" evidence="5">
    <location>
        <begin position="254"/>
        <end position="269"/>
    </location>
</feature>
<dbReference type="InterPro" id="IPR050600">
    <property type="entry name" value="SETD3_SETD6_MTase"/>
</dbReference>
<dbReference type="AlphaFoldDB" id="A0AAV3QT37"/>
<evidence type="ECO:0000256" key="4">
    <source>
        <dbReference type="PIRNR" id="PIRNR011771"/>
    </source>
</evidence>
<keyword evidence="9" id="KW-1185">Reference proteome</keyword>
<keyword evidence="1 4" id="KW-0489">Methyltransferase</keyword>
<keyword evidence="2 4" id="KW-0808">Transferase</keyword>
<feature type="region of interest" description="Disordered" evidence="5">
    <location>
        <begin position="244"/>
        <end position="300"/>
    </location>
</feature>
<keyword evidence="4" id="KW-0539">Nucleus</keyword>
<protein>
    <recommendedName>
        <fullName evidence="4">N-lysine methyltransferase</fullName>
        <ecNumber evidence="4">2.1.1.-</ecNumber>
    </recommendedName>
</protein>